<dbReference type="CDD" id="cd01310">
    <property type="entry name" value="TatD_DNAse"/>
    <property type="match status" value="1"/>
</dbReference>
<keyword evidence="2 4" id="KW-0479">Metal-binding</keyword>
<dbReference type="PANTHER" id="PTHR46124:SF4">
    <property type="entry name" value="HYDROLASE TATD"/>
    <property type="match status" value="1"/>
</dbReference>
<feature type="binding site" evidence="4">
    <location>
        <position position="7"/>
    </location>
    <ligand>
        <name>a divalent metal cation</name>
        <dbReference type="ChEBI" id="CHEBI:60240"/>
        <label>1</label>
    </ligand>
</feature>
<dbReference type="FunFam" id="3.20.20.140:FF:000005">
    <property type="entry name" value="TatD family hydrolase"/>
    <property type="match status" value="1"/>
</dbReference>
<protein>
    <submittedName>
        <fullName evidence="5">TatD DNase family protein</fullName>
    </submittedName>
</protein>
<dbReference type="AlphaFoldDB" id="A0A1H6Z7C0"/>
<evidence type="ECO:0000256" key="1">
    <source>
        <dbReference type="ARBA" id="ARBA00009275"/>
    </source>
</evidence>
<dbReference type="Pfam" id="PF01026">
    <property type="entry name" value="TatD_DNase"/>
    <property type="match status" value="1"/>
</dbReference>
<dbReference type="InterPro" id="IPR001130">
    <property type="entry name" value="TatD-like"/>
</dbReference>
<evidence type="ECO:0000313" key="5">
    <source>
        <dbReference type="EMBL" id="SEJ48606.1"/>
    </source>
</evidence>
<dbReference type="PANTHER" id="PTHR46124">
    <property type="entry name" value="D-AMINOACYL-TRNA DEACYLASE"/>
    <property type="match status" value="1"/>
</dbReference>
<sequence length="260" mass="29326">MKFIETHAHLYSKKFDSDRYEVIRTARERGVAKFFMPNIDLESIPGMLQIAADFEEVCFPMLGLHPCDVGADFEQKLDTMEEWWGRHPFVAVGETGIDLYWDKTYFAQQQESLRRHIRWAKDKSLPLVLHCRNSLDETIALLQSEQVDGLSGIFHCFSGDLSQAKQIIAMGFYLGIGGTLTYKNSGLGEVVAALGLDRLVLETDSPYLAPVPFRGKRNSPEYIPHIAEKMAGFVQTSVEEVAAVTSKNALTVFKQPFDEL</sequence>
<dbReference type="SUPFAM" id="SSF51556">
    <property type="entry name" value="Metallo-dependent hydrolases"/>
    <property type="match status" value="1"/>
</dbReference>
<keyword evidence="3" id="KW-0378">Hydrolase</keyword>
<accession>A0A1H6Z7C0</accession>
<feature type="binding site" evidence="4">
    <location>
        <position position="130"/>
    </location>
    <ligand>
        <name>a divalent metal cation</name>
        <dbReference type="ChEBI" id="CHEBI:60240"/>
        <label>2</label>
    </ligand>
</feature>
<dbReference type="Proteomes" id="UP000199403">
    <property type="component" value="Unassembled WGS sequence"/>
</dbReference>
<gene>
    <name evidence="5" type="ORF">SAMN05192553_104232</name>
</gene>
<feature type="binding site" evidence="4">
    <location>
        <position position="94"/>
    </location>
    <ligand>
        <name>a divalent metal cation</name>
        <dbReference type="ChEBI" id="CHEBI:60240"/>
        <label>1</label>
    </ligand>
</feature>
<name>A0A1H6Z7C0_9BACT</name>
<dbReference type="OrthoDB" id="9810005at2"/>
<dbReference type="GO" id="GO:0004536">
    <property type="term" value="F:DNA nuclease activity"/>
    <property type="evidence" value="ECO:0007669"/>
    <property type="project" value="InterPro"/>
</dbReference>
<evidence type="ECO:0000256" key="3">
    <source>
        <dbReference type="ARBA" id="ARBA00022801"/>
    </source>
</evidence>
<dbReference type="PIRSF" id="PIRSF005902">
    <property type="entry name" value="DNase_TatD"/>
    <property type="match status" value="1"/>
</dbReference>
<dbReference type="GO" id="GO:0016788">
    <property type="term" value="F:hydrolase activity, acting on ester bonds"/>
    <property type="evidence" value="ECO:0007669"/>
    <property type="project" value="InterPro"/>
</dbReference>
<dbReference type="Gene3D" id="3.20.20.140">
    <property type="entry name" value="Metal-dependent hydrolases"/>
    <property type="match status" value="1"/>
</dbReference>
<reference evidence="6" key="1">
    <citation type="submission" date="2016-10" db="EMBL/GenBank/DDBJ databases">
        <authorList>
            <person name="Varghese N."/>
            <person name="Submissions S."/>
        </authorList>
    </citation>
    <scope>NUCLEOTIDE SEQUENCE [LARGE SCALE GENOMIC DNA]</scope>
    <source>
        <strain evidence="6">IBRC-M 10761</strain>
    </source>
</reference>
<dbReference type="GO" id="GO:0005829">
    <property type="term" value="C:cytosol"/>
    <property type="evidence" value="ECO:0007669"/>
    <property type="project" value="TreeGrafter"/>
</dbReference>
<dbReference type="RefSeq" id="WP_092176080.1">
    <property type="nucleotide sequence ID" value="NZ_FNZH01000004.1"/>
</dbReference>
<keyword evidence="6" id="KW-1185">Reference proteome</keyword>
<dbReference type="STRING" id="1416801.SAMN05192553_104232"/>
<evidence type="ECO:0000256" key="4">
    <source>
        <dbReference type="PIRSR" id="PIRSR005902-1"/>
    </source>
</evidence>
<dbReference type="InterPro" id="IPR032466">
    <property type="entry name" value="Metal_Hydrolase"/>
</dbReference>
<feature type="binding site" evidence="4">
    <location>
        <position position="204"/>
    </location>
    <ligand>
        <name>a divalent metal cation</name>
        <dbReference type="ChEBI" id="CHEBI:60240"/>
        <label>1</label>
    </ligand>
</feature>
<comment type="similarity">
    <text evidence="1">Belongs to the metallo-dependent hydrolases superfamily. TatD-type hydrolase family.</text>
</comment>
<dbReference type="NCBIfam" id="TIGR00010">
    <property type="entry name" value="YchF/TatD family DNA exonuclease"/>
    <property type="match status" value="1"/>
</dbReference>
<evidence type="ECO:0000256" key="2">
    <source>
        <dbReference type="ARBA" id="ARBA00022723"/>
    </source>
</evidence>
<evidence type="ECO:0000313" key="6">
    <source>
        <dbReference type="Proteomes" id="UP000199403"/>
    </source>
</evidence>
<feature type="binding site" evidence="4">
    <location>
        <position position="9"/>
    </location>
    <ligand>
        <name>a divalent metal cation</name>
        <dbReference type="ChEBI" id="CHEBI:60240"/>
        <label>1</label>
    </ligand>
</feature>
<feature type="binding site" evidence="4">
    <location>
        <position position="155"/>
    </location>
    <ligand>
        <name>a divalent metal cation</name>
        <dbReference type="ChEBI" id="CHEBI:60240"/>
        <label>2</label>
    </ligand>
</feature>
<dbReference type="GO" id="GO:0046872">
    <property type="term" value="F:metal ion binding"/>
    <property type="evidence" value="ECO:0007669"/>
    <property type="project" value="UniProtKB-KW"/>
</dbReference>
<organism evidence="5 6">
    <name type="scientific">Cyclobacterium xiamenense</name>
    <dbReference type="NCBI Taxonomy" id="1297121"/>
    <lineage>
        <taxon>Bacteria</taxon>
        <taxon>Pseudomonadati</taxon>
        <taxon>Bacteroidota</taxon>
        <taxon>Cytophagia</taxon>
        <taxon>Cytophagales</taxon>
        <taxon>Cyclobacteriaceae</taxon>
        <taxon>Cyclobacterium</taxon>
    </lineage>
</organism>
<proteinExistence type="inferred from homology"/>
<dbReference type="EMBL" id="FNZH01000004">
    <property type="protein sequence ID" value="SEJ48606.1"/>
    <property type="molecule type" value="Genomic_DNA"/>
</dbReference>
<dbReference type="InterPro" id="IPR015991">
    <property type="entry name" value="TatD/YcfH-like"/>
</dbReference>